<evidence type="ECO:0000313" key="2">
    <source>
        <dbReference type="EMBL" id="KAG1900876.1"/>
    </source>
</evidence>
<proteinExistence type="predicted"/>
<organism evidence="2 3">
    <name type="scientific">Suillus fuscotomentosus</name>
    <dbReference type="NCBI Taxonomy" id="1912939"/>
    <lineage>
        <taxon>Eukaryota</taxon>
        <taxon>Fungi</taxon>
        <taxon>Dikarya</taxon>
        <taxon>Basidiomycota</taxon>
        <taxon>Agaricomycotina</taxon>
        <taxon>Agaricomycetes</taxon>
        <taxon>Agaricomycetidae</taxon>
        <taxon>Boletales</taxon>
        <taxon>Suillineae</taxon>
        <taxon>Suillaceae</taxon>
        <taxon>Suillus</taxon>
    </lineage>
</organism>
<dbReference type="GeneID" id="64671266"/>
<feature type="region of interest" description="Disordered" evidence="1">
    <location>
        <begin position="1"/>
        <end position="21"/>
    </location>
</feature>
<accession>A0AAD4E746</accession>
<dbReference type="AlphaFoldDB" id="A0AAD4E746"/>
<dbReference type="EMBL" id="JABBWK010000025">
    <property type="protein sequence ID" value="KAG1900876.1"/>
    <property type="molecule type" value="Genomic_DNA"/>
</dbReference>
<comment type="caution">
    <text evidence="2">The sequence shown here is derived from an EMBL/GenBank/DDBJ whole genome shotgun (WGS) entry which is preliminary data.</text>
</comment>
<evidence type="ECO:0000256" key="1">
    <source>
        <dbReference type="SAM" id="MobiDB-lite"/>
    </source>
</evidence>
<sequence length="198" mass="22378">MASRATSEPVAHGQEGKGKVLYVGGDDRETLLKGLRNRAFNRRKLSPQREVVRESRKVVYAVKQNGFVESFSHTDLADETGLPPVSDDGQHPSFHERPFLKGTGTGKTRWFRSSSAHQLLCPNEDVAGAVGDLYVYTNIRSRITYIWVMHPVEGWVSITAGGNHPTVPNRRLRIRKDGDPSWVQIRSLISMESRERRR</sequence>
<dbReference type="RefSeq" id="XP_041226452.1">
    <property type="nucleotide sequence ID" value="XM_041376968.1"/>
</dbReference>
<gene>
    <name evidence="2" type="ORF">F5891DRAFT_980077</name>
</gene>
<evidence type="ECO:0000313" key="3">
    <source>
        <dbReference type="Proteomes" id="UP001195769"/>
    </source>
</evidence>
<protein>
    <submittedName>
        <fullName evidence="2">Uncharacterized protein</fullName>
    </submittedName>
</protein>
<name>A0AAD4E746_9AGAM</name>
<keyword evidence="3" id="KW-1185">Reference proteome</keyword>
<dbReference type="Proteomes" id="UP001195769">
    <property type="component" value="Unassembled WGS sequence"/>
</dbReference>
<reference evidence="2" key="1">
    <citation type="journal article" date="2020" name="New Phytol.">
        <title>Comparative genomics reveals dynamic genome evolution in host specialist ectomycorrhizal fungi.</title>
        <authorList>
            <person name="Lofgren L.A."/>
            <person name="Nguyen N.H."/>
            <person name="Vilgalys R."/>
            <person name="Ruytinx J."/>
            <person name="Liao H.L."/>
            <person name="Branco S."/>
            <person name="Kuo A."/>
            <person name="LaButti K."/>
            <person name="Lipzen A."/>
            <person name="Andreopoulos W."/>
            <person name="Pangilinan J."/>
            <person name="Riley R."/>
            <person name="Hundley H."/>
            <person name="Na H."/>
            <person name="Barry K."/>
            <person name="Grigoriev I.V."/>
            <person name="Stajich J.E."/>
            <person name="Kennedy P.G."/>
        </authorList>
    </citation>
    <scope>NUCLEOTIDE SEQUENCE</scope>
    <source>
        <strain evidence="2">FC203</strain>
    </source>
</reference>